<evidence type="ECO:0000259" key="1">
    <source>
        <dbReference type="PROSITE" id="PS51186"/>
    </source>
</evidence>
<dbReference type="RefSeq" id="WP_146302315.1">
    <property type="nucleotide sequence ID" value="NZ_JANXKU010000001.1"/>
</dbReference>
<dbReference type="InterPro" id="IPR016181">
    <property type="entry name" value="Acyl_CoA_acyltransferase"/>
</dbReference>
<dbReference type="Pfam" id="PF00583">
    <property type="entry name" value="Acetyltransf_1"/>
    <property type="match status" value="1"/>
</dbReference>
<dbReference type="Proteomes" id="UP000321659">
    <property type="component" value="Unassembled WGS sequence"/>
</dbReference>
<proteinExistence type="predicted"/>
<dbReference type="GO" id="GO:0016747">
    <property type="term" value="F:acyltransferase activity, transferring groups other than amino-acyl groups"/>
    <property type="evidence" value="ECO:0007669"/>
    <property type="project" value="InterPro"/>
</dbReference>
<name>A0A5C6MCN1_9LACO</name>
<protein>
    <submittedName>
        <fullName evidence="2">N-acetyltransferase</fullName>
    </submittedName>
</protein>
<dbReference type="AlphaFoldDB" id="A0A5C6MCN1"/>
<feature type="domain" description="N-acetyltransferase" evidence="1">
    <location>
        <begin position="4"/>
        <end position="175"/>
    </location>
</feature>
<dbReference type="PROSITE" id="PS51186">
    <property type="entry name" value="GNAT"/>
    <property type="match status" value="1"/>
</dbReference>
<comment type="caution">
    <text evidence="2">The sequence shown here is derived from an EMBL/GenBank/DDBJ whole genome shotgun (WGS) entry which is preliminary data.</text>
</comment>
<evidence type="ECO:0000313" key="3">
    <source>
        <dbReference type="Proteomes" id="UP000321659"/>
    </source>
</evidence>
<accession>A0A5C6MCN1</accession>
<gene>
    <name evidence="2" type="primary">ywfD</name>
    <name evidence="2" type="ORF">LABALGLTS371_02040</name>
</gene>
<organism evidence="2 3">
    <name type="scientific">Dellaglioa algida</name>
    <dbReference type="NCBI Taxonomy" id="105612"/>
    <lineage>
        <taxon>Bacteria</taxon>
        <taxon>Bacillati</taxon>
        <taxon>Bacillota</taxon>
        <taxon>Bacilli</taxon>
        <taxon>Lactobacillales</taxon>
        <taxon>Lactobacillaceae</taxon>
        <taxon>Dellaglioa</taxon>
    </lineage>
</organism>
<keyword evidence="2" id="KW-0808">Transferase</keyword>
<evidence type="ECO:0000313" key="2">
    <source>
        <dbReference type="EMBL" id="TWW11993.1"/>
    </source>
</evidence>
<dbReference type="EMBL" id="SRRQ01000001">
    <property type="protein sequence ID" value="TWW11993.1"/>
    <property type="molecule type" value="Genomic_DNA"/>
</dbReference>
<dbReference type="Gene3D" id="3.40.630.30">
    <property type="match status" value="1"/>
</dbReference>
<dbReference type="SUPFAM" id="SSF55729">
    <property type="entry name" value="Acyl-CoA N-acyltransferases (Nat)"/>
    <property type="match status" value="1"/>
</dbReference>
<dbReference type="InterPro" id="IPR000182">
    <property type="entry name" value="GNAT_dom"/>
</dbReference>
<sequence length="175" mass="19878">MTASYLRLAMPENLSEITSIIEEAKAYLKEQKINQWQGSYPEAKQLEQDVKDELTYILMVGDKIAGTAALCPGIEPMYLHIEDGEWVNGPEAHYATIHRVAISTKFRDQNLATKTISCLLTTARLSGYKDIRVDTNSENRGMQHIIETNGFEYKGIIRTPDSDEAERHVYQIILK</sequence>
<reference evidence="2 3" key="1">
    <citation type="submission" date="2019-04" db="EMBL/GenBank/DDBJ databases">
        <title>In vitro growth and metabolic characteristics of meat-borne Lactobacillus algidus strains.</title>
        <authorList>
            <person name="Sade E."/>
            <person name="Per J."/>
            <person name="Tytti H."/>
            <person name="Johanna B.K."/>
        </authorList>
    </citation>
    <scope>NUCLEOTIDE SEQUENCE [LARGE SCALE GENOMIC DNA]</scope>
    <source>
        <strain evidence="2 3">LTS37-1</strain>
    </source>
</reference>